<gene>
    <name evidence="2" type="ORF">CR162_04770</name>
</gene>
<feature type="compositionally biased region" description="Polar residues" evidence="1">
    <location>
        <begin position="1"/>
        <end position="10"/>
    </location>
</feature>
<reference evidence="2 3" key="1">
    <citation type="submission" date="2017-10" db="EMBL/GenBank/DDBJ databases">
        <authorList>
            <person name="Banno H."/>
            <person name="Chua N.-H."/>
        </authorList>
    </citation>
    <scope>NUCLEOTIDE SEQUENCE [LARGE SCALE GENOMIC DNA]</scope>
    <source>
        <strain evidence="2 3">YW11</strain>
    </source>
</reference>
<evidence type="ECO:0000256" key="1">
    <source>
        <dbReference type="SAM" id="MobiDB-lite"/>
    </source>
</evidence>
<keyword evidence="3" id="KW-1185">Reference proteome</keyword>
<comment type="caution">
    <text evidence="2">The sequence shown here is derived from an EMBL/GenBank/DDBJ whole genome shotgun (WGS) entry which is preliminary data.</text>
</comment>
<proteinExistence type="predicted"/>
<dbReference type="AlphaFoldDB" id="A0A2C7AER3"/>
<name>A0A2C7AER3_9PROT</name>
<dbReference type="EMBL" id="PDNU01000004">
    <property type="protein sequence ID" value="PHK96153.1"/>
    <property type="molecule type" value="Genomic_DNA"/>
</dbReference>
<feature type="region of interest" description="Disordered" evidence="1">
    <location>
        <begin position="1"/>
        <end position="24"/>
    </location>
</feature>
<accession>A0A2C7AER3</accession>
<organism evidence="2 3">
    <name type="scientific">Teichococcus rhizosphaerae</name>
    <dbReference type="NCBI Taxonomy" id="1335062"/>
    <lineage>
        <taxon>Bacteria</taxon>
        <taxon>Pseudomonadati</taxon>
        <taxon>Pseudomonadota</taxon>
        <taxon>Alphaproteobacteria</taxon>
        <taxon>Acetobacterales</taxon>
        <taxon>Roseomonadaceae</taxon>
        <taxon>Roseomonas</taxon>
    </lineage>
</organism>
<sequence>MAGRGTSSPFTAPPPGGEPRAPQALPQRALPRRAWLRLAGAAALLPALPLPLRGQPNPAGLVPPGLVPPNLAPAATAPASLAADNVTLLLPGPEGGAAALWARGVMAGLARGLPHAVALRATILGGPDGVTAANRFATLEAGDGRTLLVLPGLAAHARLVGESRAQFQPESWLPLCVSWQGAVLAGHAPAAPSTRPLRLALPGPDAPEAAALLALDLLGQPALPVFGIAAADAPSALAQGAADAVVIAAPAAAAQARRHGLTPWLELDTPGRRENPELPAASALPALRPAALAAAQAGFAALRLRAALMLPALTSADVVAAWRRAALLWQEDEARQPAETTAPALVGAEARATIAPLCPAPDAVLAYREWLLRRLRWQAG</sequence>
<dbReference type="RefSeq" id="WP_099094394.1">
    <property type="nucleotide sequence ID" value="NZ_PDNU01000004.1"/>
</dbReference>
<protein>
    <submittedName>
        <fullName evidence="2">Uncharacterized protein</fullName>
    </submittedName>
</protein>
<evidence type="ECO:0000313" key="3">
    <source>
        <dbReference type="Proteomes" id="UP000223527"/>
    </source>
</evidence>
<dbReference type="OrthoDB" id="7239404at2"/>
<dbReference type="Proteomes" id="UP000223527">
    <property type="component" value="Unassembled WGS sequence"/>
</dbReference>
<evidence type="ECO:0000313" key="2">
    <source>
        <dbReference type="EMBL" id="PHK96153.1"/>
    </source>
</evidence>